<dbReference type="PANTHER" id="PTHR44757">
    <property type="entry name" value="DIGUANYLATE CYCLASE DGCP"/>
    <property type="match status" value="1"/>
</dbReference>
<feature type="domain" description="GGDEF" evidence="5">
    <location>
        <begin position="306"/>
        <end position="439"/>
    </location>
</feature>
<comment type="caution">
    <text evidence="6">The sequence shown here is derived from an EMBL/GenBank/DDBJ whole genome shotgun (WGS) entry which is preliminary data.</text>
</comment>
<evidence type="ECO:0000256" key="1">
    <source>
        <dbReference type="SAM" id="MobiDB-lite"/>
    </source>
</evidence>
<keyword evidence="7" id="KW-1185">Reference proteome</keyword>
<dbReference type="CDD" id="cd01948">
    <property type="entry name" value="EAL"/>
    <property type="match status" value="1"/>
</dbReference>
<dbReference type="CDD" id="cd00130">
    <property type="entry name" value="PAS"/>
    <property type="match status" value="1"/>
</dbReference>
<dbReference type="SUPFAM" id="SSF54631">
    <property type="entry name" value="CBS-domain pair"/>
    <property type="match status" value="1"/>
</dbReference>
<dbReference type="NCBIfam" id="TIGR00229">
    <property type="entry name" value="sensory_box"/>
    <property type="match status" value="1"/>
</dbReference>
<evidence type="ECO:0000259" key="5">
    <source>
        <dbReference type="PROSITE" id="PS50887"/>
    </source>
</evidence>
<dbReference type="InterPro" id="IPR000014">
    <property type="entry name" value="PAS"/>
</dbReference>
<dbReference type="SUPFAM" id="SSF55073">
    <property type="entry name" value="Nucleotide cyclase"/>
    <property type="match status" value="1"/>
</dbReference>
<organism evidence="6 7">
    <name type="scientific">Gluconacetobacter johannae</name>
    <dbReference type="NCBI Taxonomy" id="112140"/>
    <lineage>
        <taxon>Bacteria</taxon>
        <taxon>Pseudomonadati</taxon>
        <taxon>Pseudomonadota</taxon>
        <taxon>Alphaproteobacteria</taxon>
        <taxon>Acetobacterales</taxon>
        <taxon>Acetobacteraceae</taxon>
        <taxon>Gluconacetobacter</taxon>
    </lineage>
</organism>
<dbReference type="InterPro" id="IPR029787">
    <property type="entry name" value="Nucleotide_cyclase"/>
</dbReference>
<sequence length="696" mass="75724">MRSLATYVPACAPDTRGEVILELFQNAPDLTLVPVVDDAGGAVGLIEREMFFVRIAGKFGHALFAGRPVSLLMDARPMVVEASVALADFMSDTLSVRPSEVQNGFIVTENGTYSGVGSILDLVRAAHALAQDSADTLRQVTEQLQVANDRISRDKLFIDTVVENIPSAVIVMSAQDRQLALVNRAAEKILGLARADMLGKEVDEIFPAEDGMARLVRGDGVHDSGRENEQTIRDKDGNERHCVTRQTGIADETGAARWSLCVIEDVTGYRQAQARIERMAHCDALTGLANRSLFGLVLARMCAPGGSGTLLSIDLDYFKAVNDVYGHAMGDHLLRLVAQRLRGVSRDGELVARLGGDEFAIIWPSAAAPDELARRANGIVEALSQPYVIDGQHVVIGACVGSARFPVDAARADTLLQYADMALYRAKNRGRNRFQAFTPELYDELQGRVRKERELRDAIATGGLLLHFQPMYRAADNAICGCEALVRWRHPQRGLVAPDEFIGLAEECGAIHELGEWVLRAACREAAAWPPYMNLAVNVSPVQFRDPKLALRIASILAETGLPAQRLEIEITENVLMNNDSANKKILAALSAMGCSVVLDDFGVGYSSLGYLGSFNFQKIKIDRSFISDLSTKRARGIIQAIAGLARSMDIPTTAEGVETAEQLCWLREVGCVEVQGFFLARPGPVDMVHALLKQS</sequence>
<dbReference type="PROSITE" id="PS50112">
    <property type="entry name" value="PAS"/>
    <property type="match status" value="1"/>
</dbReference>
<name>A0A7W4J6U5_9PROT</name>
<evidence type="ECO:0000313" key="7">
    <source>
        <dbReference type="Proteomes" id="UP000561066"/>
    </source>
</evidence>
<dbReference type="SMART" id="SM00052">
    <property type="entry name" value="EAL"/>
    <property type="match status" value="1"/>
</dbReference>
<dbReference type="Pfam" id="PF00563">
    <property type="entry name" value="EAL"/>
    <property type="match status" value="1"/>
</dbReference>
<dbReference type="Gene3D" id="3.30.450.20">
    <property type="entry name" value="PAS domain"/>
    <property type="match status" value="1"/>
</dbReference>
<evidence type="ECO:0000259" key="4">
    <source>
        <dbReference type="PROSITE" id="PS50883"/>
    </source>
</evidence>
<dbReference type="InterPro" id="IPR001633">
    <property type="entry name" value="EAL_dom"/>
</dbReference>
<protein>
    <submittedName>
        <fullName evidence="6">EAL domain-containing protein</fullName>
    </submittedName>
</protein>
<dbReference type="Proteomes" id="UP000561066">
    <property type="component" value="Unassembled WGS sequence"/>
</dbReference>
<dbReference type="PROSITE" id="PS50887">
    <property type="entry name" value="GGDEF"/>
    <property type="match status" value="1"/>
</dbReference>
<evidence type="ECO:0000259" key="2">
    <source>
        <dbReference type="PROSITE" id="PS50112"/>
    </source>
</evidence>
<feature type="domain" description="PAC" evidence="3">
    <location>
        <begin position="226"/>
        <end position="278"/>
    </location>
</feature>
<dbReference type="SMART" id="SM00267">
    <property type="entry name" value="GGDEF"/>
    <property type="match status" value="1"/>
</dbReference>
<accession>A0A7W4J6U5</accession>
<dbReference type="InterPro" id="IPR043128">
    <property type="entry name" value="Rev_trsase/Diguanyl_cyclase"/>
</dbReference>
<dbReference type="InterPro" id="IPR000700">
    <property type="entry name" value="PAS-assoc_C"/>
</dbReference>
<dbReference type="SUPFAM" id="SSF141868">
    <property type="entry name" value="EAL domain-like"/>
    <property type="match status" value="1"/>
</dbReference>
<proteinExistence type="predicted"/>
<dbReference type="GO" id="GO:0006355">
    <property type="term" value="P:regulation of DNA-templated transcription"/>
    <property type="evidence" value="ECO:0007669"/>
    <property type="project" value="InterPro"/>
</dbReference>
<dbReference type="InterPro" id="IPR052155">
    <property type="entry name" value="Biofilm_reg_signaling"/>
</dbReference>
<dbReference type="SUPFAM" id="SSF55785">
    <property type="entry name" value="PYP-like sensor domain (PAS domain)"/>
    <property type="match status" value="1"/>
</dbReference>
<dbReference type="SMART" id="SM00091">
    <property type="entry name" value="PAS"/>
    <property type="match status" value="1"/>
</dbReference>
<dbReference type="InterPro" id="IPR035919">
    <property type="entry name" value="EAL_sf"/>
</dbReference>
<evidence type="ECO:0000313" key="6">
    <source>
        <dbReference type="EMBL" id="MBB2175803.1"/>
    </source>
</evidence>
<dbReference type="AlphaFoldDB" id="A0A7W4J6U5"/>
<feature type="domain" description="EAL" evidence="4">
    <location>
        <begin position="448"/>
        <end position="696"/>
    </location>
</feature>
<dbReference type="Gene3D" id="3.20.20.450">
    <property type="entry name" value="EAL domain"/>
    <property type="match status" value="1"/>
</dbReference>
<dbReference type="Pfam" id="PF00989">
    <property type="entry name" value="PAS"/>
    <property type="match status" value="1"/>
</dbReference>
<evidence type="ECO:0000259" key="3">
    <source>
        <dbReference type="PROSITE" id="PS50113"/>
    </source>
</evidence>
<dbReference type="EMBL" id="JABEQH010000008">
    <property type="protein sequence ID" value="MBB2175803.1"/>
    <property type="molecule type" value="Genomic_DNA"/>
</dbReference>
<dbReference type="InterPro" id="IPR000160">
    <property type="entry name" value="GGDEF_dom"/>
</dbReference>
<reference evidence="6 7" key="1">
    <citation type="submission" date="2020-04" db="EMBL/GenBank/DDBJ databases">
        <title>Description of novel Gluconacetobacter.</title>
        <authorList>
            <person name="Sombolestani A."/>
        </authorList>
    </citation>
    <scope>NUCLEOTIDE SEQUENCE [LARGE SCALE GENOMIC DNA]</scope>
    <source>
        <strain evidence="6 7">LMG 21312</strain>
    </source>
</reference>
<dbReference type="InterPro" id="IPR035965">
    <property type="entry name" value="PAS-like_dom_sf"/>
</dbReference>
<dbReference type="PANTHER" id="PTHR44757:SF2">
    <property type="entry name" value="BIOFILM ARCHITECTURE MAINTENANCE PROTEIN MBAA"/>
    <property type="match status" value="1"/>
</dbReference>
<dbReference type="InterPro" id="IPR046342">
    <property type="entry name" value="CBS_dom_sf"/>
</dbReference>
<dbReference type="PROSITE" id="PS50883">
    <property type="entry name" value="EAL"/>
    <property type="match status" value="1"/>
</dbReference>
<dbReference type="InterPro" id="IPR013767">
    <property type="entry name" value="PAS_fold"/>
</dbReference>
<gene>
    <name evidence="6" type="ORF">HLH21_07625</name>
</gene>
<dbReference type="CDD" id="cd01949">
    <property type="entry name" value="GGDEF"/>
    <property type="match status" value="1"/>
</dbReference>
<dbReference type="PROSITE" id="PS50113">
    <property type="entry name" value="PAC"/>
    <property type="match status" value="1"/>
</dbReference>
<feature type="region of interest" description="Disordered" evidence="1">
    <location>
        <begin position="218"/>
        <end position="239"/>
    </location>
</feature>
<dbReference type="Gene3D" id="3.30.70.270">
    <property type="match status" value="1"/>
</dbReference>
<feature type="domain" description="PAS" evidence="2">
    <location>
        <begin position="154"/>
        <end position="210"/>
    </location>
</feature>
<dbReference type="NCBIfam" id="TIGR00254">
    <property type="entry name" value="GGDEF"/>
    <property type="match status" value="1"/>
</dbReference>
<dbReference type="Pfam" id="PF00990">
    <property type="entry name" value="GGDEF"/>
    <property type="match status" value="1"/>
</dbReference>